<evidence type="ECO:0000313" key="2">
    <source>
        <dbReference type="Proteomes" id="UP000191554"/>
    </source>
</evidence>
<dbReference type="Proteomes" id="UP000191554">
    <property type="component" value="Unassembled WGS sequence"/>
</dbReference>
<reference evidence="1 2" key="1">
    <citation type="submission" date="2017-03" db="EMBL/GenBank/DDBJ databases">
        <title>Genome sequence of Clostridium hungatei DSM 14427.</title>
        <authorList>
            <person name="Poehlein A."/>
            <person name="Daniel R."/>
        </authorList>
    </citation>
    <scope>NUCLEOTIDE SEQUENCE [LARGE SCALE GENOMIC DNA]</scope>
    <source>
        <strain evidence="1 2">DSM 14427</strain>
    </source>
</reference>
<evidence type="ECO:0000313" key="1">
    <source>
        <dbReference type="EMBL" id="OPX43129.1"/>
    </source>
</evidence>
<dbReference type="NCBIfam" id="TIGR01643">
    <property type="entry name" value="YD_repeat_2x"/>
    <property type="match status" value="1"/>
</dbReference>
<accession>A0A1V4SGW1</accession>
<dbReference type="AlphaFoldDB" id="A0A1V4SGW1"/>
<gene>
    <name evidence="1" type="ORF">CLHUN_30710</name>
</gene>
<dbReference type="STRING" id="48256.CLHUN_30710"/>
<dbReference type="EMBL" id="MZGX01000021">
    <property type="protein sequence ID" value="OPX43129.1"/>
    <property type="molecule type" value="Genomic_DNA"/>
</dbReference>
<protein>
    <submittedName>
        <fullName evidence="1">Uncharacterized protein</fullName>
    </submittedName>
</protein>
<comment type="caution">
    <text evidence="1">The sequence shown here is derived from an EMBL/GenBank/DDBJ whole genome shotgun (WGS) entry which is preliminary data.</text>
</comment>
<dbReference type="RefSeq" id="WP_242656532.1">
    <property type="nucleotide sequence ID" value="NZ_MZGX01000021.1"/>
</dbReference>
<organism evidence="1 2">
    <name type="scientific">Ruminiclostridium hungatei</name>
    <name type="common">Clostridium hungatei</name>
    <dbReference type="NCBI Taxonomy" id="48256"/>
    <lineage>
        <taxon>Bacteria</taxon>
        <taxon>Bacillati</taxon>
        <taxon>Bacillota</taxon>
        <taxon>Clostridia</taxon>
        <taxon>Eubacteriales</taxon>
        <taxon>Oscillospiraceae</taxon>
        <taxon>Ruminiclostridium</taxon>
    </lineage>
</organism>
<dbReference type="Gene3D" id="2.180.10.10">
    <property type="entry name" value="RHS repeat-associated core"/>
    <property type="match status" value="1"/>
</dbReference>
<sequence length="92" mass="10162">MNQLIKVTEGSNTYSYTYNWDGLRASKTVNGVTINHIWDGDQMVLETDGAGNVTNKYIRGINLIYSGVQIEDISCIMVMVIQCSLPVQSEAA</sequence>
<keyword evidence="2" id="KW-1185">Reference proteome</keyword>
<dbReference type="InterPro" id="IPR006530">
    <property type="entry name" value="YD"/>
</dbReference>
<name>A0A1V4SGW1_RUMHU</name>
<proteinExistence type="predicted"/>